<reference evidence="2 3" key="1">
    <citation type="submission" date="2022-03" db="EMBL/GenBank/DDBJ databases">
        <authorList>
            <person name="Jo J.-H."/>
            <person name="Im W.-T."/>
        </authorList>
    </citation>
    <scope>NUCLEOTIDE SEQUENCE [LARGE SCALE GENOMIC DNA]</scope>
    <source>
        <strain evidence="2 3">MA9</strain>
    </source>
</reference>
<dbReference type="InterPro" id="IPR011048">
    <property type="entry name" value="Haem_d1_sf"/>
</dbReference>
<evidence type="ECO:0000256" key="1">
    <source>
        <dbReference type="SAM" id="MobiDB-lite"/>
    </source>
</evidence>
<dbReference type="Proteomes" id="UP001316087">
    <property type="component" value="Unassembled WGS sequence"/>
</dbReference>
<sequence length="709" mass="78756">MKKGKILGIALTLLAIVGLSSLFYFTKDTAYANGVIFEGESYTVQLETALTKDSVTNGTVTVTDAAGKVVQAKLKLDDTAKMLTVENLKAGQYKVVIKKNAYAKATKLISEQSIPLDVIQKVSALKTEADLKAYFKAYIAAENAMYQGREEEMAQESFGVATENKSSDKASGGQNYSSTNNQVEGIEEGDISITDGKNIYTIVDNKIMIVDAKSLKMVKRLTVGKDIYPTHLMLHNELLIVGYTTYVQTQREDYFDSKSISKVAFYDVKDAANPVLVREVGQDGDITNIRKLGNYLYVVSSKTPNYWMLTENPDVELRPATYDGGKEKLIPVDQIKLLPESNQPSYLIVSAIDVSNVKSNEWKTASFLGNSGQMYMSESAIYIASMNYRFWPVVDTMIDTTESSIVPVQSENETTIYKIAIDKTNISMATEGKVKGSVLNQFSMDEHNGYIRIATTEGNAWGAEANSKNHLFILDGNLKQVGAVHDLAPGERIYSARFIGDKAYLVTFKETDPLFVIDTKNPKAPKVLGELKIPGFSNYLHPIDENHLLGIGYDTEVRMEEGSKEPIVLTKGMKLSLFDVSDLKNPKEKQAVVIGGRGTYSPVQYDHKALFRDPRNNFYGFPVTVYSETDEQDRLKYEGTGAQIYKVTASGIDLVANLLEQARPGEQYEDAYNAVQRLLYVEDELYAVSRSKVTSYNGKTFKKQQTIGF</sequence>
<accession>A0ABS9U7Q1</accession>
<evidence type="ECO:0000313" key="2">
    <source>
        <dbReference type="EMBL" id="MCH7320361.1"/>
    </source>
</evidence>
<gene>
    <name evidence="2" type="ORF">LZ480_00555</name>
</gene>
<protein>
    <submittedName>
        <fullName evidence="2">Beta-propeller domain-containing protein</fullName>
    </submittedName>
</protein>
<keyword evidence="3" id="KW-1185">Reference proteome</keyword>
<name>A0ABS9U7Q1_9BACL</name>
<evidence type="ECO:0000313" key="3">
    <source>
        <dbReference type="Proteomes" id="UP001316087"/>
    </source>
</evidence>
<dbReference type="RefSeq" id="WP_241367383.1">
    <property type="nucleotide sequence ID" value="NZ_JAKZFC010000001.1"/>
</dbReference>
<dbReference type="SUPFAM" id="SSF51004">
    <property type="entry name" value="C-terminal (heme d1) domain of cytochrome cd1-nitrite reductase"/>
    <property type="match status" value="1"/>
</dbReference>
<organism evidence="2 3">
    <name type="scientific">Solibacillus palustris</name>
    <dbReference type="NCBI Taxonomy" id="2908203"/>
    <lineage>
        <taxon>Bacteria</taxon>
        <taxon>Bacillati</taxon>
        <taxon>Bacillota</taxon>
        <taxon>Bacilli</taxon>
        <taxon>Bacillales</taxon>
        <taxon>Caryophanaceae</taxon>
        <taxon>Solibacillus</taxon>
    </lineage>
</organism>
<feature type="compositionally biased region" description="Polar residues" evidence="1">
    <location>
        <begin position="172"/>
        <end position="181"/>
    </location>
</feature>
<dbReference type="Pfam" id="PF09826">
    <property type="entry name" value="Beta_propel"/>
    <property type="match status" value="1"/>
</dbReference>
<proteinExistence type="predicted"/>
<comment type="caution">
    <text evidence="2">The sequence shown here is derived from an EMBL/GenBank/DDBJ whole genome shotgun (WGS) entry which is preliminary data.</text>
</comment>
<dbReference type="EMBL" id="JAKZFC010000001">
    <property type="protein sequence ID" value="MCH7320361.1"/>
    <property type="molecule type" value="Genomic_DNA"/>
</dbReference>
<dbReference type="InterPro" id="IPR019198">
    <property type="entry name" value="Beta_propeller_containing"/>
</dbReference>
<feature type="region of interest" description="Disordered" evidence="1">
    <location>
        <begin position="161"/>
        <end position="181"/>
    </location>
</feature>